<proteinExistence type="predicted"/>
<dbReference type="EMBL" id="BOMH01000063">
    <property type="protein sequence ID" value="GID69540.1"/>
    <property type="molecule type" value="Genomic_DNA"/>
</dbReference>
<gene>
    <name evidence="2" type="ORF">Acy02nite_74210</name>
</gene>
<dbReference type="InterPro" id="IPR016181">
    <property type="entry name" value="Acyl_CoA_acyltransferase"/>
</dbReference>
<dbReference type="PROSITE" id="PS51186">
    <property type="entry name" value="GNAT"/>
    <property type="match status" value="1"/>
</dbReference>
<dbReference type="SUPFAM" id="SSF55729">
    <property type="entry name" value="Acyl-CoA N-acyltransferases (Nat)"/>
    <property type="match status" value="1"/>
</dbReference>
<dbReference type="AlphaFoldDB" id="A0A919INX3"/>
<organism evidence="2 3">
    <name type="scientific">Actinoplanes cyaneus</name>
    <dbReference type="NCBI Taxonomy" id="52696"/>
    <lineage>
        <taxon>Bacteria</taxon>
        <taxon>Bacillati</taxon>
        <taxon>Actinomycetota</taxon>
        <taxon>Actinomycetes</taxon>
        <taxon>Micromonosporales</taxon>
        <taxon>Micromonosporaceae</taxon>
        <taxon>Actinoplanes</taxon>
    </lineage>
</organism>
<comment type="caution">
    <text evidence="2">The sequence shown here is derived from an EMBL/GenBank/DDBJ whole genome shotgun (WGS) entry which is preliminary data.</text>
</comment>
<evidence type="ECO:0000313" key="2">
    <source>
        <dbReference type="EMBL" id="GID69540.1"/>
    </source>
</evidence>
<dbReference type="GO" id="GO:0016747">
    <property type="term" value="F:acyltransferase activity, transferring groups other than amino-acyl groups"/>
    <property type="evidence" value="ECO:0007669"/>
    <property type="project" value="InterPro"/>
</dbReference>
<sequence length="242" mass="26234">MLSNHFPVRDTVAFVIIDDADVYVTNAAAMLSGIAREARDHGDHVRAELPAVTRILLRRPAPIGPLLDGVPGPVTIEDVFGPEEPAPSATVLRLPTMVRPAGPPAQAPPPGVVQVRDEDGLAVAERVMIDGFPFPRYQPVVRGHALPPRLLGLPGWRFWLAYSDGEPAAAAYTFDDGAAVGLYWLATLAEFRSRGLGRAILNRAFEVYPEQPFTLTATEAGLPLYESLGFRTVAIATWYTRS</sequence>
<keyword evidence="3" id="KW-1185">Reference proteome</keyword>
<evidence type="ECO:0000259" key="1">
    <source>
        <dbReference type="PROSITE" id="PS51186"/>
    </source>
</evidence>
<feature type="domain" description="N-acetyltransferase" evidence="1">
    <location>
        <begin position="113"/>
        <end position="242"/>
    </location>
</feature>
<accession>A0A919INX3</accession>
<dbReference type="CDD" id="cd04301">
    <property type="entry name" value="NAT_SF"/>
    <property type="match status" value="1"/>
</dbReference>
<dbReference type="Gene3D" id="3.40.630.30">
    <property type="match status" value="1"/>
</dbReference>
<protein>
    <recommendedName>
        <fullName evidence="1">N-acetyltransferase domain-containing protein</fullName>
    </recommendedName>
</protein>
<reference evidence="2" key="1">
    <citation type="submission" date="2021-01" db="EMBL/GenBank/DDBJ databases">
        <title>Whole genome shotgun sequence of Actinoplanes cyaneus NBRC 14990.</title>
        <authorList>
            <person name="Komaki H."/>
            <person name="Tamura T."/>
        </authorList>
    </citation>
    <scope>NUCLEOTIDE SEQUENCE</scope>
    <source>
        <strain evidence="2">NBRC 14990</strain>
    </source>
</reference>
<dbReference type="InterPro" id="IPR000182">
    <property type="entry name" value="GNAT_dom"/>
</dbReference>
<dbReference type="Pfam" id="PF13508">
    <property type="entry name" value="Acetyltransf_7"/>
    <property type="match status" value="1"/>
</dbReference>
<evidence type="ECO:0000313" key="3">
    <source>
        <dbReference type="Proteomes" id="UP000619479"/>
    </source>
</evidence>
<name>A0A919INX3_9ACTN</name>
<dbReference type="Proteomes" id="UP000619479">
    <property type="component" value="Unassembled WGS sequence"/>
</dbReference>